<protein>
    <submittedName>
        <fullName evidence="2">Fatty acyl-CoA reductase 3-like protein</fullName>
    </submittedName>
</protein>
<reference evidence="2 3" key="1">
    <citation type="journal article" date="2014" name="Am. J. Bot.">
        <title>Genome assembly and annotation for red clover (Trifolium pratense; Fabaceae).</title>
        <authorList>
            <person name="Istvanek J."/>
            <person name="Jaros M."/>
            <person name="Krenek A."/>
            <person name="Repkova J."/>
        </authorList>
    </citation>
    <scope>NUCLEOTIDE SEQUENCE [LARGE SCALE GENOMIC DNA]</scope>
    <source>
        <strain evidence="3">cv. Tatra</strain>
        <tissue evidence="2">Young leaves</tissue>
    </source>
</reference>
<sequence>MCNLFDDMNTEKLRVAARQGGVETDLFYFDPKVIDWDDYFLNIHLPGVVKYILK</sequence>
<dbReference type="EMBL" id="ASHM01015897">
    <property type="protein sequence ID" value="PNX97744.1"/>
    <property type="molecule type" value="Genomic_DNA"/>
</dbReference>
<name>A0A2K3N426_TRIPR</name>
<dbReference type="InterPro" id="IPR033640">
    <property type="entry name" value="FAR_C"/>
</dbReference>
<reference evidence="2 3" key="2">
    <citation type="journal article" date="2017" name="Front. Plant Sci.">
        <title>Gene Classification and Mining of Molecular Markers Useful in Red Clover (Trifolium pratense) Breeding.</title>
        <authorList>
            <person name="Istvanek J."/>
            <person name="Dluhosova J."/>
            <person name="Dluhos P."/>
            <person name="Patkova L."/>
            <person name="Nedelnik J."/>
            <person name="Repkova J."/>
        </authorList>
    </citation>
    <scope>NUCLEOTIDE SEQUENCE [LARGE SCALE GENOMIC DNA]</scope>
    <source>
        <strain evidence="3">cv. Tatra</strain>
        <tissue evidence="2">Young leaves</tissue>
    </source>
</reference>
<dbReference type="Pfam" id="PF03015">
    <property type="entry name" value="Sterile"/>
    <property type="match status" value="1"/>
</dbReference>
<gene>
    <name evidence="2" type="ORF">L195_g020977</name>
</gene>
<proteinExistence type="predicted"/>
<evidence type="ECO:0000313" key="2">
    <source>
        <dbReference type="EMBL" id="PNX97744.1"/>
    </source>
</evidence>
<accession>A0A2K3N426</accession>
<evidence type="ECO:0000259" key="1">
    <source>
        <dbReference type="Pfam" id="PF03015"/>
    </source>
</evidence>
<organism evidence="2 3">
    <name type="scientific">Trifolium pratense</name>
    <name type="common">Red clover</name>
    <dbReference type="NCBI Taxonomy" id="57577"/>
    <lineage>
        <taxon>Eukaryota</taxon>
        <taxon>Viridiplantae</taxon>
        <taxon>Streptophyta</taxon>
        <taxon>Embryophyta</taxon>
        <taxon>Tracheophyta</taxon>
        <taxon>Spermatophyta</taxon>
        <taxon>Magnoliopsida</taxon>
        <taxon>eudicotyledons</taxon>
        <taxon>Gunneridae</taxon>
        <taxon>Pentapetalae</taxon>
        <taxon>rosids</taxon>
        <taxon>fabids</taxon>
        <taxon>Fabales</taxon>
        <taxon>Fabaceae</taxon>
        <taxon>Papilionoideae</taxon>
        <taxon>50 kb inversion clade</taxon>
        <taxon>NPAAA clade</taxon>
        <taxon>Hologalegina</taxon>
        <taxon>IRL clade</taxon>
        <taxon>Trifolieae</taxon>
        <taxon>Trifolium</taxon>
    </lineage>
</organism>
<dbReference type="AlphaFoldDB" id="A0A2K3N426"/>
<comment type="caution">
    <text evidence="2">The sequence shown here is derived from an EMBL/GenBank/DDBJ whole genome shotgun (WGS) entry which is preliminary data.</text>
</comment>
<dbReference type="STRING" id="57577.A0A2K3N426"/>
<evidence type="ECO:0000313" key="3">
    <source>
        <dbReference type="Proteomes" id="UP000236291"/>
    </source>
</evidence>
<feature type="domain" description="Fatty acyl-CoA reductase C-terminal" evidence="1">
    <location>
        <begin position="5"/>
        <end position="54"/>
    </location>
</feature>
<dbReference type="Proteomes" id="UP000236291">
    <property type="component" value="Unassembled WGS sequence"/>
</dbReference>